<sequence>MPVVLTHEKKKSGLRTPRSIQDLIFLTKSFKLPAGRMGRTSSETTLDFSLLIAILWDLPIKSPWSSNILARASIGSPNPTLSWIMNVADALVTLHPTEV</sequence>
<evidence type="ECO:0000313" key="1">
    <source>
        <dbReference type="EMBL" id="KAG5304480.1"/>
    </source>
</evidence>
<reference evidence="1 2" key="1">
    <citation type="submission" date="2021-01" db="EMBL/GenBank/DDBJ databases">
        <title>Chromosome-level genome assembly of a human fungal pathogen reveals clustering of transcriptionally co-regulated genes.</title>
        <authorList>
            <person name="Voorhies M."/>
            <person name="Cohen S."/>
            <person name="Shea T.P."/>
            <person name="Petrus S."/>
            <person name="Munoz J.F."/>
            <person name="Poplawski S."/>
            <person name="Goldman W.E."/>
            <person name="Michael T."/>
            <person name="Cuomo C.A."/>
            <person name="Sil A."/>
            <person name="Beyhan S."/>
        </authorList>
    </citation>
    <scope>NUCLEOTIDE SEQUENCE [LARGE SCALE GENOMIC DNA]</scope>
    <source>
        <strain evidence="1 2">G184AR</strain>
    </source>
</reference>
<gene>
    <name evidence="1" type="ORF">I7I52_02823</name>
</gene>
<evidence type="ECO:0000313" key="2">
    <source>
        <dbReference type="Proteomes" id="UP000670092"/>
    </source>
</evidence>
<comment type="caution">
    <text evidence="1">The sequence shown here is derived from an EMBL/GenBank/DDBJ whole genome shotgun (WGS) entry which is preliminary data.</text>
</comment>
<name>A0A8H7Z5G1_AJECA</name>
<dbReference type="AlphaFoldDB" id="A0A8H7Z5G1"/>
<accession>A0A8H7Z5G1</accession>
<organism evidence="1 2">
    <name type="scientific">Ajellomyces capsulatus</name>
    <name type="common">Darling's disease fungus</name>
    <name type="synonym">Histoplasma capsulatum</name>
    <dbReference type="NCBI Taxonomy" id="5037"/>
    <lineage>
        <taxon>Eukaryota</taxon>
        <taxon>Fungi</taxon>
        <taxon>Dikarya</taxon>
        <taxon>Ascomycota</taxon>
        <taxon>Pezizomycotina</taxon>
        <taxon>Eurotiomycetes</taxon>
        <taxon>Eurotiomycetidae</taxon>
        <taxon>Onygenales</taxon>
        <taxon>Ajellomycetaceae</taxon>
        <taxon>Histoplasma</taxon>
    </lineage>
</organism>
<proteinExistence type="predicted"/>
<dbReference type="VEuPathDB" id="FungiDB:I7I52_02823"/>
<dbReference type="EMBL" id="JAEVHI010000001">
    <property type="protein sequence ID" value="KAG5304480.1"/>
    <property type="molecule type" value="Genomic_DNA"/>
</dbReference>
<protein>
    <submittedName>
        <fullName evidence="1">Uncharacterized protein</fullName>
    </submittedName>
</protein>
<dbReference type="Proteomes" id="UP000670092">
    <property type="component" value="Unassembled WGS sequence"/>
</dbReference>